<dbReference type="EMBL" id="BRXE01000118">
    <property type="protein sequence ID" value="GLB86125.1"/>
    <property type="molecule type" value="Genomic_DNA"/>
</dbReference>
<sequence length="776" mass="80538">MATVSGVEVPDWWAERNNRQIQKLLKIHLQSASNPLSHPGVPSVPHVAGDHPPPQGAFVALLFGPLVWPLDSETQVAALGEQWRENGRMTEEAATEAYRAMQEVFSTHWTAGEGAGRAYDAYSREVSDKFELAEMMSFGGQLIKRSAGDVEYTKRMMLRENTDFHQEIQAFLKSMSGQSIAQIAVILAPHRAGIEEAQAQLRAHVAKDTLLFTNRFPLSPNGGKEPKVREAGNGTGSDTWTDPETPAPGALPPKHPPALQSSGRKADAWSDSPAGTPRPSGPLSPQWSDGPGSRPSPNPLSSLGGGGLPSLPSMPGGGGGVPGFPMSMLQGFGKFPGATGFPSTAGLSSPVSPPPALSSLGADFGRGLAAGASAAGAMPAAAPPSAPLTPLMAAPVESTVAAAAPAAAAVAAPISSAPSGAGVPAMGAGAGLAPYGSVLPPTMSSPAPASVGAGSPAGLAAAAEGAVSTAGGSSAGLMPVGGRRRVSQVVRDSAETDLGRARMAVADLAGAASVIDPGLDWAVAVSRDRTGGISLWVATNDGATYIPPGVFLHKTMPIAAVFNEDFDARWFGWVNPADKVVRAARSLGEEVSAVATSWALPSEYLTEDPVPEMAVGVAPAGVESLASQLSRDRSHRLKTVDPALYAAVKDADPSVMRRYCRELVRRLIFGDDAEGVSAVVQAVGRALVAGNWPAREEWAALRAEYDKAHLLAGTQRPGLDGFENAAQIVSYVKYFVEARRMEALLCWEQHGGDLANVVYSAWVCGVRLTLKDFVLK</sequence>
<name>A0AA37PXQ1_9MYCO</name>
<protein>
    <recommendedName>
        <fullName evidence="2">Outer membrane channel protein CpnT-like N-terminal domain-containing protein</fullName>
    </recommendedName>
</protein>
<dbReference type="AlphaFoldDB" id="A0AA37PXQ1"/>
<feature type="compositionally biased region" description="Pro residues" evidence="1">
    <location>
        <begin position="245"/>
        <end position="256"/>
    </location>
</feature>
<comment type="caution">
    <text evidence="3">The sequence shown here is derived from an EMBL/GenBank/DDBJ whole genome shotgun (WGS) entry which is preliminary data.</text>
</comment>
<dbReference type="RefSeq" id="WP_264917417.1">
    <property type="nucleotide sequence ID" value="NZ_BRZJ01000096.1"/>
</dbReference>
<proteinExistence type="predicted"/>
<feature type="region of interest" description="Disordered" evidence="1">
    <location>
        <begin position="214"/>
        <end position="322"/>
    </location>
</feature>
<reference evidence="3" key="1">
    <citation type="submission" date="2022-07" db="EMBL/GenBank/DDBJ databases">
        <title>Mycobacterium kiyosense sp. nov., scotochromogenic slow-glowing species isolated from respiratory specimens.</title>
        <authorList>
            <person name="Fukano H."/>
            <person name="Kazumi Y."/>
            <person name="Sakagami N."/>
            <person name="Ato M."/>
            <person name="Mitarai S."/>
            <person name="Hoshino Y."/>
        </authorList>
    </citation>
    <scope>NUCLEOTIDE SEQUENCE</scope>
    <source>
        <strain evidence="3">SRL2020-028</strain>
    </source>
</reference>
<dbReference type="InterPro" id="IPR057746">
    <property type="entry name" value="CpnT-like_N"/>
</dbReference>
<organism evidence="3 4">
    <name type="scientific">Mycobacterium kiyosense</name>
    <dbReference type="NCBI Taxonomy" id="2871094"/>
    <lineage>
        <taxon>Bacteria</taxon>
        <taxon>Bacillati</taxon>
        <taxon>Actinomycetota</taxon>
        <taxon>Actinomycetes</taxon>
        <taxon>Mycobacteriales</taxon>
        <taxon>Mycobacteriaceae</taxon>
        <taxon>Mycobacterium</taxon>
    </lineage>
</organism>
<evidence type="ECO:0000313" key="4">
    <source>
        <dbReference type="Proteomes" id="UP001165663"/>
    </source>
</evidence>
<evidence type="ECO:0000256" key="1">
    <source>
        <dbReference type="SAM" id="MobiDB-lite"/>
    </source>
</evidence>
<accession>A0AA37PXQ1</accession>
<gene>
    <name evidence="3" type="ORF">SRL2020028_53810</name>
</gene>
<evidence type="ECO:0000313" key="3">
    <source>
        <dbReference type="EMBL" id="GLB86125.1"/>
    </source>
</evidence>
<feature type="compositionally biased region" description="Low complexity" evidence="1">
    <location>
        <begin position="290"/>
        <end position="302"/>
    </location>
</feature>
<dbReference type="Proteomes" id="UP001165663">
    <property type="component" value="Unassembled WGS sequence"/>
</dbReference>
<feature type="domain" description="Outer membrane channel protein CpnT-like N-terminal" evidence="2">
    <location>
        <begin position="67"/>
        <end position="158"/>
    </location>
</feature>
<dbReference type="Pfam" id="PF25547">
    <property type="entry name" value="WXG100_2"/>
    <property type="match status" value="1"/>
</dbReference>
<evidence type="ECO:0000259" key="2">
    <source>
        <dbReference type="Pfam" id="PF25547"/>
    </source>
</evidence>